<reference evidence="1" key="1">
    <citation type="submission" date="2020-08" db="EMBL/GenBank/DDBJ databases">
        <title>Multicomponent nature underlies the extraordinary mechanical properties of spider dragline silk.</title>
        <authorList>
            <person name="Kono N."/>
            <person name="Nakamura H."/>
            <person name="Mori M."/>
            <person name="Yoshida Y."/>
            <person name="Ohtoshi R."/>
            <person name="Malay A.D."/>
            <person name="Moran D.A.P."/>
            <person name="Tomita M."/>
            <person name="Numata K."/>
            <person name="Arakawa K."/>
        </authorList>
    </citation>
    <scope>NUCLEOTIDE SEQUENCE</scope>
</reference>
<dbReference type="Proteomes" id="UP000886998">
    <property type="component" value="Unassembled WGS sequence"/>
</dbReference>
<dbReference type="EMBL" id="BMAV01024757">
    <property type="protein sequence ID" value="GFS35904.1"/>
    <property type="molecule type" value="Genomic_DNA"/>
</dbReference>
<protein>
    <submittedName>
        <fullName evidence="1">Uncharacterized protein</fullName>
    </submittedName>
</protein>
<evidence type="ECO:0000313" key="2">
    <source>
        <dbReference type="Proteomes" id="UP000886998"/>
    </source>
</evidence>
<proteinExistence type="predicted"/>
<evidence type="ECO:0000313" key="1">
    <source>
        <dbReference type="EMBL" id="GFS35904.1"/>
    </source>
</evidence>
<dbReference type="AlphaFoldDB" id="A0A8X6I9I3"/>
<organism evidence="1 2">
    <name type="scientific">Trichonephila inaurata madagascariensis</name>
    <dbReference type="NCBI Taxonomy" id="2747483"/>
    <lineage>
        <taxon>Eukaryota</taxon>
        <taxon>Metazoa</taxon>
        <taxon>Ecdysozoa</taxon>
        <taxon>Arthropoda</taxon>
        <taxon>Chelicerata</taxon>
        <taxon>Arachnida</taxon>
        <taxon>Araneae</taxon>
        <taxon>Araneomorphae</taxon>
        <taxon>Entelegynae</taxon>
        <taxon>Araneoidea</taxon>
        <taxon>Nephilidae</taxon>
        <taxon>Trichonephila</taxon>
        <taxon>Trichonephila inaurata</taxon>
    </lineage>
</organism>
<sequence>MELGLRVEDPRFKCALIYLKTQQSQLAWCERLENKMLFLVSLTMIRNDWMRVYNHSHLPKIYCIVIAQVFMQFCGTPKSDGTF</sequence>
<gene>
    <name evidence="1" type="ORF">TNIN_170331</name>
</gene>
<comment type="caution">
    <text evidence="1">The sequence shown here is derived from an EMBL/GenBank/DDBJ whole genome shotgun (WGS) entry which is preliminary data.</text>
</comment>
<keyword evidence="2" id="KW-1185">Reference proteome</keyword>
<accession>A0A8X6I9I3</accession>
<name>A0A8X6I9I3_9ARAC</name>